<dbReference type="Proteomes" id="UP000297447">
    <property type="component" value="Unassembled WGS sequence"/>
</dbReference>
<name>A0A4R9A1Y4_9MICO</name>
<comment type="caution">
    <text evidence="2">The sequence shown here is derived from an EMBL/GenBank/DDBJ whole genome shotgun (WGS) entry which is preliminary data.</text>
</comment>
<keyword evidence="3" id="KW-1185">Reference proteome</keyword>
<dbReference type="AlphaFoldDB" id="A0A4R9A1Y4"/>
<feature type="chain" id="PRO_5020615977" evidence="1">
    <location>
        <begin position="30"/>
        <end position="297"/>
    </location>
</feature>
<proteinExistence type="predicted"/>
<accession>A0A4R9A1Y4</accession>
<reference evidence="2 3" key="1">
    <citation type="submission" date="2019-03" db="EMBL/GenBank/DDBJ databases">
        <title>Genomics of glacier-inhabiting Cryobacterium strains.</title>
        <authorList>
            <person name="Liu Q."/>
            <person name="Xin Y.-H."/>
        </authorList>
    </citation>
    <scope>NUCLEOTIDE SEQUENCE [LARGE SCALE GENOMIC DNA]</scope>
    <source>
        <strain evidence="2 3">Hh14</strain>
    </source>
</reference>
<organism evidence="2 3">
    <name type="scientific">Cryobacterium frigoriphilum</name>
    <dbReference type="NCBI Taxonomy" id="1259150"/>
    <lineage>
        <taxon>Bacteria</taxon>
        <taxon>Bacillati</taxon>
        <taxon>Actinomycetota</taxon>
        <taxon>Actinomycetes</taxon>
        <taxon>Micrococcales</taxon>
        <taxon>Microbacteriaceae</taxon>
        <taxon>Cryobacterium</taxon>
    </lineage>
</organism>
<dbReference type="EMBL" id="SOHE01000041">
    <property type="protein sequence ID" value="TFD50617.1"/>
    <property type="molecule type" value="Genomic_DNA"/>
</dbReference>
<protein>
    <submittedName>
        <fullName evidence="2">Uncharacterized protein</fullName>
    </submittedName>
</protein>
<dbReference type="OrthoDB" id="6243098at2"/>
<evidence type="ECO:0000313" key="2">
    <source>
        <dbReference type="EMBL" id="TFD50617.1"/>
    </source>
</evidence>
<gene>
    <name evidence="2" type="ORF">E3T55_09465</name>
</gene>
<evidence type="ECO:0000256" key="1">
    <source>
        <dbReference type="SAM" id="SignalP"/>
    </source>
</evidence>
<keyword evidence="1" id="KW-0732">Signal</keyword>
<feature type="signal peptide" evidence="1">
    <location>
        <begin position="1"/>
        <end position="29"/>
    </location>
</feature>
<evidence type="ECO:0000313" key="3">
    <source>
        <dbReference type="Proteomes" id="UP000297447"/>
    </source>
</evidence>
<sequence>MLKKLSLVTAVAAVAAVSLLIMPVLPATAAPLSGAIFTTDSSGVPVNLNIYPTKEAVYLNGGPGINAPDGAAGLPADTYSFQVTDPSGGTLLSSDAVECRQFTVDGSGVIQNVLASGVCAHATGSDGEDGGATVQLFPYADTPNNGGVYKVWVSPTSRLDCSAAGNKNCFVPRYSKTDNFKVRDSRIVEIDTRFWKAGYSQPLDGMLAIWTDTNGATNEKYSEYNPAVLAFHEAHVEAAEQGTHLIQVSDQANCAIARVVSPTGKISTATGGSVSIAVSVKNHSAGNATYFVDVYCR</sequence>
<dbReference type="RefSeq" id="WP_134519291.1">
    <property type="nucleotide sequence ID" value="NZ_SOHE01000041.1"/>
</dbReference>